<accession>A0A6N2N8N9</accession>
<protein>
    <submittedName>
        <fullName evidence="1">Uncharacterized protein</fullName>
    </submittedName>
</protein>
<evidence type="ECO:0000313" key="1">
    <source>
        <dbReference type="EMBL" id="VFU63104.1"/>
    </source>
</evidence>
<reference evidence="1" key="1">
    <citation type="submission" date="2019-03" db="EMBL/GenBank/DDBJ databases">
        <authorList>
            <person name="Mank J."/>
            <person name="Almeida P."/>
        </authorList>
    </citation>
    <scope>NUCLEOTIDE SEQUENCE</scope>
    <source>
        <strain evidence="1">78183</strain>
    </source>
</reference>
<sequence>MRLVKSPLMWSNQVKRGVSKKLQARALRPKDKKLETYNSTKPVNFVNPEGTVPDKFLLDKELPDQGILGVPERIFWAQWDPDLQFQRRKCLTVVYCFRVSFATDMFATSP</sequence>
<dbReference type="EMBL" id="CAADRP010002185">
    <property type="protein sequence ID" value="VFU63104.1"/>
    <property type="molecule type" value="Genomic_DNA"/>
</dbReference>
<dbReference type="AlphaFoldDB" id="A0A6N2N8N9"/>
<name>A0A6N2N8N9_SALVM</name>
<gene>
    <name evidence="1" type="ORF">SVIM_LOCUS479870</name>
</gene>
<organism evidence="1">
    <name type="scientific">Salix viminalis</name>
    <name type="common">Common osier</name>
    <name type="synonym">Basket willow</name>
    <dbReference type="NCBI Taxonomy" id="40686"/>
    <lineage>
        <taxon>Eukaryota</taxon>
        <taxon>Viridiplantae</taxon>
        <taxon>Streptophyta</taxon>
        <taxon>Embryophyta</taxon>
        <taxon>Tracheophyta</taxon>
        <taxon>Spermatophyta</taxon>
        <taxon>Magnoliopsida</taxon>
        <taxon>eudicotyledons</taxon>
        <taxon>Gunneridae</taxon>
        <taxon>Pentapetalae</taxon>
        <taxon>rosids</taxon>
        <taxon>fabids</taxon>
        <taxon>Malpighiales</taxon>
        <taxon>Salicaceae</taxon>
        <taxon>Saliceae</taxon>
        <taxon>Salix</taxon>
    </lineage>
</organism>
<proteinExistence type="predicted"/>